<dbReference type="PANTHER" id="PTHR30024">
    <property type="entry name" value="ALIPHATIC SULFONATES-BINDING PROTEIN-RELATED"/>
    <property type="match status" value="1"/>
</dbReference>
<comment type="caution">
    <text evidence="9">The sequence shown here is derived from an EMBL/GenBank/DDBJ whole genome shotgun (WGS) entry which is preliminary data.</text>
</comment>
<dbReference type="SUPFAM" id="SSF53850">
    <property type="entry name" value="Periplasmic binding protein-like II"/>
    <property type="match status" value="1"/>
</dbReference>
<evidence type="ECO:0000256" key="5">
    <source>
        <dbReference type="ARBA" id="ARBA00055538"/>
    </source>
</evidence>
<dbReference type="GO" id="GO:0016020">
    <property type="term" value="C:membrane"/>
    <property type="evidence" value="ECO:0007669"/>
    <property type="project" value="InterPro"/>
</dbReference>
<dbReference type="InterPro" id="IPR001638">
    <property type="entry name" value="Solute-binding_3/MltF_N"/>
</dbReference>
<dbReference type="Pfam" id="PF09084">
    <property type="entry name" value="NMT1"/>
    <property type="match status" value="1"/>
</dbReference>
<evidence type="ECO:0000313" key="10">
    <source>
        <dbReference type="Proteomes" id="UP000238312"/>
    </source>
</evidence>
<evidence type="ECO:0000259" key="8">
    <source>
        <dbReference type="SMART" id="SM00062"/>
    </source>
</evidence>
<protein>
    <recommendedName>
        <fullName evidence="6">Putative aliphatic sulfonates-binding protein</fullName>
    </recommendedName>
</protein>
<dbReference type="EMBL" id="PVNG01000028">
    <property type="protein sequence ID" value="PRX53356.1"/>
    <property type="molecule type" value="Genomic_DNA"/>
</dbReference>
<evidence type="ECO:0000256" key="2">
    <source>
        <dbReference type="ARBA" id="ARBA00010742"/>
    </source>
</evidence>
<comment type="subcellular location">
    <subcellularLocation>
        <location evidence="1">Periplasm</location>
    </subcellularLocation>
</comment>
<name>A0A2T0M7B7_9ACTN</name>
<keyword evidence="3" id="KW-0813">Transport</keyword>
<evidence type="ECO:0000313" key="9">
    <source>
        <dbReference type="EMBL" id="PRX53356.1"/>
    </source>
</evidence>
<sequence length="327" mass="35644">MSRRRSLVAVVSLVTLLAPLTTACAAGEGDSTATSSARRLRLDYAYSNPLSLVVRRQRWLETELRGTMITWVLSAGSNKADENLRAETIDVGSTAGAAALQARANGTPIKTIGVYARPEWTALVVPKDSDVTKVTQLKGRKIAATKGTDPYFFLLQALQEAGLKGTDVEVVDLQHADGRTALERGDVDAWAGLDPLMAQSQVDAGTKLVYRNPAFNSYGFLNAREKFLTHQPELARKVIDVYERARVWIGEHPDEAVELLASEAELAPEVAAVVLKERTEVEVGPVPGDEQRAVLERILPTLVREGQVPSEQEARTALDSLFAPDFR</sequence>
<dbReference type="GO" id="GO:0042597">
    <property type="term" value="C:periplasmic space"/>
    <property type="evidence" value="ECO:0007669"/>
    <property type="project" value="UniProtKB-SubCell"/>
</dbReference>
<keyword evidence="10" id="KW-1185">Reference proteome</keyword>
<dbReference type="OrthoDB" id="7374754at2"/>
<evidence type="ECO:0000256" key="3">
    <source>
        <dbReference type="ARBA" id="ARBA00022448"/>
    </source>
</evidence>
<evidence type="ECO:0000256" key="1">
    <source>
        <dbReference type="ARBA" id="ARBA00004418"/>
    </source>
</evidence>
<feature type="signal peptide" evidence="7">
    <location>
        <begin position="1"/>
        <end position="25"/>
    </location>
</feature>
<evidence type="ECO:0000256" key="7">
    <source>
        <dbReference type="SAM" id="SignalP"/>
    </source>
</evidence>
<dbReference type="GO" id="GO:0042626">
    <property type="term" value="F:ATPase-coupled transmembrane transporter activity"/>
    <property type="evidence" value="ECO:0007669"/>
    <property type="project" value="InterPro"/>
</dbReference>
<dbReference type="InterPro" id="IPR015168">
    <property type="entry name" value="SsuA/THI5"/>
</dbReference>
<feature type="domain" description="Solute-binding protein family 3/N-terminal" evidence="8">
    <location>
        <begin position="39"/>
        <end position="252"/>
    </location>
</feature>
<proteinExistence type="inferred from homology"/>
<comment type="similarity">
    <text evidence="2">Belongs to the bacterial solute-binding protein SsuA/TauA family.</text>
</comment>
<dbReference type="PANTHER" id="PTHR30024:SF21">
    <property type="entry name" value="ABC TRANSPORTER SUBSTRATE-BINDING PROTEIN"/>
    <property type="match status" value="1"/>
</dbReference>
<dbReference type="PROSITE" id="PS51257">
    <property type="entry name" value="PROKAR_LIPOPROTEIN"/>
    <property type="match status" value="1"/>
</dbReference>
<dbReference type="Proteomes" id="UP000238312">
    <property type="component" value="Unassembled WGS sequence"/>
</dbReference>
<gene>
    <name evidence="9" type="ORF">B0I32_128112</name>
</gene>
<organism evidence="9 10">
    <name type="scientific">Nonomuraea fuscirosea</name>
    <dbReference type="NCBI Taxonomy" id="1291556"/>
    <lineage>
        <taxon>Bacteria</taxon>
        <taxon>Bacillati</taxon>
        <taxon>Actinomycetota</taxon>
        <taxon>Actinomycetes</taxon>
        <taxon>Streptosporangiales</taxon>
        <taxon>Streptosporangiaceae</taxon>
        <taxon>Nonomuraea</taxon>
    </lineage>
</organism>
<evidence type="ECO:0000256" key="4">
    <source>
        <dbReference type="ARBA" id="ARBA00022729"/>
    </source>
</evidence>
<dbReference type="RefSeq" id="WP_106251007.1">
    <property type="nucleotide sequence ID" value="NZ_PVNG01000028.1"/>
</dbReference>
<comment type="function">
    <text evidence="5">Part of a binding-protein-dependent transport system for aliphatic sulfonates. Putative binding protein.</text>
</comment>
<keyword evidence="4 7" id="KW-0732">Signal</keyword>
<dbReference type="FunFam" id="3.40.190.10:FF:000050">
    <property type="entry name" value="Sulfonate ABC transporter substrate-binding protein"/>
    <property type="match status" value="1"/>
</dbReference>
<dbReference type="AlphaFoldDB" id="A0A2T0M7B7"/>
<accession>A0A2T0M7B7</accession>
<evidence type="ECO:0000256" key="6">
    <source>
        <dbReference type="ARBA" id="ARBA00070228"/>
    </source>
</evidence>
<dbReference type="NCBIfam" id="TIGR01728">
    <property type="entry name" value="SsuA_fam"/>
    <property type="match status" value="1"/>
</dbReference>
<reference evidence="9 10" key="1">
    <citation type="submission" date="2018-03" db="EMBL/GenBank/DDBJ databases">
        <title>Genomic Encyclopedia of Type Strains, Phase III (KMG-III): the genomes of soil and plant-associated and newly described type strains.</title>
        <authorList>
            <person name="Whitman W."/>
        </authorList>
    </citation>
    <scope>NUCLEOTIDE SEQUENCE [LARGE SCALE GENOMIC DNA]</scope>
    <source>
        <strain evidence="9 10">CGMCC 4.7104</strain>
    </source>
</reference>
<dbReference type="SMART" id="SM00062">
    <property type="entry name" value="PBPb"/>
    <property type="match status" value="1"/>
</dbReference>
<feature type="chain" id="PRO_5015760106" description="Putative aliphatic sulfonates-binding protein" evidence="7">
    <location>
        <begin position="26"/>
        <end position="327"/>
    </location>
</feature>
<dbReference type="InterPro" id="IPR010067">
    <property type="entry name" value="ABC_SsuA_sub-bd"/>
</dbReference>
<dbReference type="Gene3D" id="3.40.190.10">
    <property type="entry name" value="Periplasmic binding protein-like II"/>
    <property type="match status" value="2"/>
</dbReference>